<evidence type="ECO:0000259" key="10">
    <source>
        <dbReference type="PROSITE" id="PS50110"/>
    </source>
</evidence>
<dbReference type="EMBL" id="DXIE01000022">
    <property type="protein sequence ID" value="HIV61826.1"/>
    <property type="molecule type" value="Genomic_DNA"/>
</dbReference>
<dbReference type="SMART" id="SM00448">
    <property type="entry name" value="REC"/>
    <property type="match status" value="1"/>
</dbReference>
<protein>
    <recommendedName>
        <fullName evidence="1">Stage 0 sporulation protein A homolog</fullName>
    </recommendedName>
</protein>
<feature type="domain" description="OmpR/PhoB-type" evidence="11">
    <location>
        <begin position="124"/>
        <end position="222"/>
    </location>
</feature>
<dbReference type="GO" id="GO:0032993">
    <property type="term" value="C:protein-DNA complex"/>
    <property type="evidence" value="ECO:0007669"/>
    <property type="project" value="TreeGrafter"/>
</dbReference>
<dbReference type="Proteomes" id="UP000886808">
    <property type="component" value="Unassembled WGS sequence"/>
</dbReference>
<name>A0A9D1PIP8_9FIRM</name>
<dbReference type="GO" id="GO:0000976">
    <property type="term" value="F:transcription cis-regulatory region binding"/>
    <property type="evidence" value="ECO:0007669"/>
    <property type="project" value="TreeGrafter"/>
</dbReference>
<dbReference type="PROSITE" id="PS51755">
    <property type="entry name" value="OMPR_PHOB"/>
    <property type="match status" value="1"/>
</dbReference>
<evidence type="ECO:0000256" key="4">
    <source>
        <dbReference type="ARBA" id="ARBA00023015"/>
    </source>
</evidence>
<dbReference type="AlphaFoldDB" id="A0A9D1PIP8"/>
<dbReference type="Pfam" id="PF00486">
    <property type="entry name" value="Trans_reg_C"/>
    <property type="match status" value="1"/>
</dbReference>
<dbReference type="InterPro" id="IPR036388">
    <property type="entry name" value="WH-like_DNA-bd_sf"/>
</dbReference>
<dbReference type="InterPro" id="IPR011006">
    <property type="entry name" value="CheY-like_superfamily"/>
</dbReference>
<dbReference type="GO" id="GO:0000156">
    <property type="term" value="F:phosphorelay response regulator activity"/>
    <property type="evidence" value="ECO:0007669"/>
    <property type="project" value="TreeGrafter"/>
</dbReference>
<dbReference type="GO" id="GO:0006355">
    <property type="term" value="P:regulation of DNA-templated transcription"/>
    <property type="evidence" value="ECO:0007669"/>
    <property type="project" value="InterPro"/>
</dbReference>
<keyword evidence="2 8" id="KW-0597">Phosphoprotein</keyword>
<proteinExistence type="predicted"/>
<reference evidence="12" key="2">
    <citation type="submission" date="2021-04" db="EMBL/GenBank/DDBJ databases">
        <authorList>
            <person name="Gilroy R."/>
        </authorList>
    </citation>
    <scope>NUCLEOTIDE SEQUENCE</scope>
    <source>
        <strain evidence="12">CHK193-4272</strain>
    </source>
</reference>
<dbReference type="Pfam" id="PF00072">
    <property type="entry name" value="Response_reg"/>
    <property type="match status" value="1"/>
</dbReference>
<sequence length="226" mass="25688">MKLLYAEDEISMSEAVVDILEFHKYSVDAVYDGLDALEYAKTGHYDGITLDIMMPKMSGLDVLCELRKLGIKTPILLLSAKADVSDRIEGLNMGADDYFPKPFAMGELIARVRAMLRRREEFVPDILSLGNISLNMQSHTMSVNNNSILLPKLEYQIMELLMINKGIYISSEDILTKIWGYDTDAQIGIVWVYISYLRKRLSSMNSNVQIIAKRNTDYSLEVIEND</sequence>
<dbReference type="PROSITE" id="PS50110">
    <property type="entry name" value="RESPONSE_REGULATORY"/>
    <property type="match status" value="1"/>
</dbReference>
<feature type="DNA-binding region" description="OmpR/PhoB-type" evidence="9">
    <location>
        <begin position="124"/>
        <end position="222"/>
    </location>
</feature>
<evidence type="ECO:0000256" key="3">
    <source>
        <dbReference type="ARBA" id="ARBA00023012"/>
    </source>
</evidence>
<evidence type="ECO:0000256" key="2">
    <source>
        <dbReference type="ARBA" id="ARBA00022553"/>
    </source>
</evidence>
<evidence type="ECO:0000256" key="9">
    <source>
        <dbReference type="PROSITE-ProRule" id="PRU01091"/>
    </source>
</evidence>
<dbReference type="Gene3D" id="1.10.10.10">
    <property type="entry name" value="Winged helix-like DNA-binding domain superfamily/Winged helix DNA-binding domain"/>
    <property type="match status" value="1"/>
</dbReference>
<evidence type="ECO:0000256" key="5">
    <source>
        <dbReference type="ARBA" id="ARBA00023125"/>
    </source>
</evidence>
<comment type="function">
    <text evidence="7">May play the central regulatory role in sporulation. It may be an element of the effector pathway responsible for the activation of sporulation genes in response to nutritional stress. Spo0A may act in concert with spo0H (a sigma factor) to control the expression of some genes that are critical to the sporulation process.</text>
</comment>
<dbReference type="Gene3D" id="3.40.50.2300">
    <property type="match status" value="1"/>
</dbReference>
<keyword evidence="3" id="KW-0902">Two-component regulatory system</keyword>
<dbReference type="GO" id="GO:0005829">
    <property type="term" value="C:cytosol"/>
    <property type="evidence" value="ECO:0007669"/>
    <property type="project" value="TreeGrafter"/>
</dbReference>
<dbReference type="SMART" id="SM00862">
    <property type="entry name" value="Trans_reg_C"/>
    <property type="match status" value="1"/>
</dbReference>
<accession>A0A9D1PIP8</accession>
<evidence type="ECO:0000259" key="11">
    <source>
        <dbReference type="PROSITE" id="PS51755"/>
    </source>
</evidence>
<keyword evidence="4" id="KW-0805">Transcription regulation</keyword>
<evidence type="ECO:0000256" key="8">
    <source>
        <dbReference type="PROSITE-ProRule" id="PRU00169"/>
    </source>
</evidence>
<evidence type="ECO:0000313" key="12">
    <source>
        <dbReference type="EMBL" id="HIV61826.1"/>
    </source>
</evidence>
<evidence type="ECO:0000256" key="6">
    <source>
        <dbReference type="ARBA" id="ARBA00023163"/>
    </source>
</evidence>
<dbReference type="InterPro" id="IPR039420">
    <property type="entry name" value="WalR-like"/>
</dbReference>
<dbReference type="CDD" id="cd00383">
    <property type="entry name" value="trans_reg_C"/>
    <property type="match status" value="1"/>
</dbReference>
<keyword evidence="6" id="KW-0804">Transcription</keyword>
<evidence type="ECO:0000256" key="1">
    <source>
        <dbReference type="ARBA" id="ARBA00018672"/>
    </source>
</evidence>
<dbReference type="InterPro" id="IPR001789">
    <property type="entry name" value="Sig_transdc_resp-reg_receiver"/>
</dbReference>
<dbReference type="PANTHER" id="PTHR48111:SF22">
    <property type="entry name" value="REGULATOR OF RPOS"/>
    <property type="match status" value="1"/>
</dbReference>
<dbReference type="PANTHER" id="PTHR48111">
    <property type="entry name" value="REGULATOR OF RPOS"/>
    <property type="match status" value="1"/>
</dbReference>
<dbReference type="SUPFAM" id="SSF52172">
    <property type="entry name" value="CheY-like"/>
    <property type="match status" value="1"/>
</dbReference>
<feature type="modified residue" description="4-aspartylphosphate" evidence="8">
    <location>
        <position position="51"/>
    </location>
</feature>
<evidence type="ECO:0000313" key="13">
    <source>
        <dbReference type="Proteomes" id="UP000886808"/>
    </source>
</evidence>
<dbReference type="InterPro" id="IPR001867">
    <property type="entry name" value="OmpR/PhoB-type_DNA-bd"/>
</dbReference>
<dbReference type="Gene3D" id="6.10.250.690">
    <property type="match status" value="1"/>
</dbReference>
<reference evidence="12" key="1">
    <citation type="journal article" date="2021" name="PeerJ">
        <title>Extensive microbial diversity within the chicken gut microbiome revealed by metagenomics and culture.</title>
        <authorList>
            <person name="Gilroy R."/>
            <person name="Ravi A."/>
            <person name="Getino M."/>
            <person name="Pursley I."/>
            <person name="Horton D.L."/>
            <person name="Alikhan N.F."/>
            <person name="Baker D."/>
            <person name="Gharbi K."/>
            <person name="Hall N."/>
            <person name="Watson M."/>
            <person name="Adriaenssens E.M."/>
            <person name="Foster-Nyarko E."/>
            <person name="Jarju S."/>
            <person name="Secka A."/>
            <person name="Antonio M."/>
            <person name="Oren A."/>
            <person name="Chaudhuri R.R."/>
            <person name="La Ragione R."/>
            <person name="Hildebrand F."/>
            <person name="Pallen M.J."/>
        </authorList>
    </citation>
    <scope>NUCLEOTIDE SEQUENCE</scope>
    <source>
        <strain evidence="12">CHK193-4272</strain>
    </source>
</reference>
<comment type="caution">
    <text evidence="12">The sequence shown here is derived from an EMBL/GenBank/DDBJ whole genome shotgun (WGS) entry which is preliminary data.</text>
</comment>
<feature type="domain" description="Response regulatory" evidence="10">
    <location>
        <begin position="2"/>
        <end position="116"/>
    </location>
</feature>
<keyword evidence="5 9" id="KW-0238">DNA-binding</keyword>
<evidence type="ECO:0000256" key="7">
    <source>
        <dbReference type="ARBA" id="ARBA00024867"/>
    </source>
</evidence>
<organism evidence="12 13">
    <name type="scientific">Candidatus Butyricicoccus avistercoris</name>
    <dbReference type="NCBI Taxonomy" id="2838518"/>
    <lineage>
        <taxon>Bacteria</taxon>
        <taxon>Bacillati</taxon>
        <taxon>Bacillota</taxon>
        <taxon>Clostridia</taxon>
        <taxon>Eubacteriales</taxon>
        <taxon>Butyricicoccaceae</taxon>
        <taxon>Butyricicoccus</taxon>
    </lineage>
</organism>
<gene>
    <name evidence="12" type="ORF">H9746_03125</name>
</gene>